<feature type="non-terminal residue" evidence="2">
    <location>
        <position position="174"/>
    </location>
</feature>
<protein>
    <submittedName>
        <fullName evidence="2">ZGRF1 isoform 6</fullName>
    </submittedName>
</protein>
<dbReference type="Pfam" id="PF10382">
    <property type="entry name" value="ZGRF1-like_N"/>
    <property type="match status" value="1"/>
</dbReference>
<dbReference type="Proteomes" id="UP000236370">
    <property type="component" value="Unassembled WGS sequence"/>
</dbReference>
<dbReference type="InterPro" id="IPR052800">
    <property type="entry name" value="DNA_Repair_Helicase_ZGRF1"/>
</dbReference>
<dbReference type="InterPro" id="IPR018838">
    <property type="entry name" value="ZGRF1-like_N"/>
</dbReference>
<evidence type="ECO:0000313" key="2">
    <source>
        <dbReference type="EMBL" id="PNI53624.1"/>
    </source>
</evidence>
<dbReference type="AlphaFoldDB" id="A0A2J8M280"/>
<gene>
    <name evidence="2" type="ORF">CK820_G0024041</name>
</gene>
<name>A0A2J8M280_PANTR</name>
<reference evidence="2 3" key="1">
    <citation type="submission" date="2017-12" db="EMBL/GenBank/DDBJ databases">
        <title>High-resolution comparative analysis of great ape genomes.</title>
        <authorList>
            <person name="Pollen A."/>
            <person name="Hastie A."/>
            <person name="Hormozdiari F."/>
            <person name="Dougherty M."/>
            <person name="Liu R."/>
            <person name="Chaisson M."/>
            <person name="Hoppe E."/>
            <person name="Hill C."/>
            <person name="Pang A."/>
            <person name="Hillier L."/>
            <person name="Baker C."/>
            <person name="Armstrong J."/>
            <person name="Shendure J."/>
            <person name="Paten B."/>
            <person name="Wilson R."/>
            <person name="Chao H."/>
            <person name="Schneider V."/>
            <person name="Ventura M."/>
            <person name="Kronenberg Z."/>
            <person name="Murali S."/>
            <person name="Gordon D."/>
            <person name="Cantsilieris S."/>
            <person name="Munson K."/>
            <person name="Nelson B."/>
            <person name="Raja A."/>
            <person name="Underwood J."/>
            <person name="Diekhans M."/>
            <person name="Fiddes I."/>
            <person name="Haussler D."/>
            <person name="Eichler E."/>
        </authorList>
    </citation>
    <scope>NUCLEOTIDE SEQUENCE [LARGE SCALE GENOMIC DNA]</scope>
    <source>
        <strain evidence="2">Yerkes chimp pedigree #C0471</strain>
    </source>
</reference>
<proteinExistence type="predicted"/>
<dbReference type="PANTHER" id="PTHR28535">
    <property type="entry name" value="ZINC FINGER GRF-TYPE CONTAINING 1"/>
    <property type="match status" value="1"/>
</dbReference>
<comment type="caution">
    <text evidence="2">The sequence shown here is derived from an EMBL/GenBank/DDBJ whole genome shotgun (WGS) entry which is preliminary data.</text>
</comment>
<evidence type="ECO:0000259" key="1">
    <source>
        <dbReference type="Pfam" id="PF10382"/>
    </source>
</evidence>
<dbReference type="EMBL" id="NBAG03000271">
    <property type="protein sequence ID" value="PNI53624.1"/>
    <property type="molecule type" value="Genomic_DNA"/>
</dbReference>
<feature type="domain" description="5'-3' DNA helicase ZGRF1-like N-terminal" evidence="1">
    <location>
        <begin position="4"/>
        <end position="74"/>
    </location>
</feature>
<accession>A0A2J8M280</accession>
<sequence length="174" mass="19249">MESQEFIVLYTHQKMKKSKVWQDGILKITHLGNKAILYDDKGACLESLFLKCLEVKPGDDLESDRYLITVEEVKVAGAIGTVKQNVNKEAPELNSRTFISSGRSLGCQPSGLKRKFTGFQGPRQVPKKMVIMESGESAASHEAKKTGPTIFSPFYSMPPLFPTVGKKDVNNILA</sequence>
<evidence type="ECO:0000313" key="3">
    <source>
        <dbReference type="Proteomes" id="UP000236370"/>
    </source>
</evidence>
<organism evidence="2 3">
    <name type="scientific">Pan troglodytes</name>
    <name type="common">Chimpanzee</name>
    <dbReference type="NCBI Taxonomy" id="9598"/>
    <lineage>
        <taxon>Eukaryota</taxon>
        <taxon>Metazoa</taxon>
        <taxon>Chordata</taxon>
        <taxon>Craniata</taxon>
        <taxon>Vertebrata</taxon>
        <taxon>Euteleostomi</taxon>
        <taxon>Mammalia</taxon>
        <taxon>Eutheria</taxon>
        <taxon>Euarchontoglires</taxon>
        <taxon>Primates</taxon>
        <taxon>Haplorrhini</taxon>
        <taxon>Catarrhini</taxon>
        <taxon>Hominidae</taxon>
        <taxon>Pan</taxon>
    </lineage>
</organism>
<dbReference type="PANTHER" id="PTHR28535:SF1">
    <property type="entry name" value="PROTEIN ZGRF1"/>
    <property type="match status" value="1"/>
</dbReference>